<proteinExistence type="predicted"/>
<keyword evidence="3" id="KW-1185">Reference proteome</keyword>
<dbReference type="AlphaFoldDB" id="A0A3M7T5Z7"/>
<sequence length="346" mass="38285">MVKNAAIIAIVQLVGCAMLVALVPVEQSGPTISFVDYVHSRLANQQTFHVFLVSNALDSAIRIHTKSQIAIFVKTELFRAKHWPGTRNEGQSMQRTELGTDLSVLLISRCFCCLSLSSVLDSSSFVSSSNLTSRFLHSCLSKAGCFFKQSTSLWKKLDARPQRVQAVVEAVQLQNYGRNVLVDVDQRAEHVGYLVGYVPHVQRQVFVQRGDFHAADVGKLLGQVVKAYSERVARYVVRVAHQLPVVGVLFDAENLHLVDQHRSVRIRCAQQRDQLGQKNALQLKPTVSVGVLGQKDDVADALRGLGYDQLVGVNQPIGVDLVGEKISHLQLVQHLVRAQPLRLLEA</sequence>
<evidence type="ECO:0008006" key="4">
    <source>
        <dbReference type="Google" id="ProtNLM"/>
    </source>
</evidence>
<comment type="caution">
    <text evidence="2">The sequence shown here is derived from an EMBL/GenBank/DDBJ whole genome shotgun (WGS) entry which is preliminary data.</text>
</comment>
<keyword evidence="1" id="KW-0732">Signal</keyword>
<dbReference type="EMBL" id="REGN01000237">
    <property type="protein sequence ID" value="RNA43339.1"/>
    <property type="molecule type" value="Genomic_DNA"/>
</dbReference>
<evidence type="ECO:0000313" key="2">
    <source>
        <dbReference type="EMBL" id="RNA43339.1"/>
    </source>
</evidence>
<protein>
    <recommendedName>
        <fullName evidence="4">Secreted protein</fullName>
    </recommendedName>
</protein>
<feature type="signal peptide" evidence="1">
    <location>
        <begin position="1"/>
        <end position="28"/>
    </location>
</feature>
<evidence type="ECO:0000313" key="3">
    <source>
        <dbReference type="Proteomes" id="UP000276133"/>
    </source>
</evidence>
<reference evidence="2 3" key="1">
    <citation type="journal article" date="2018" name="Sci. Rep.">
        <title>Genomic signatures of local adaptation to the degree of environmental predictability in rotifers.</title>
        <authorList>
            <person name="Franch-Gras L."/>
            <person name="Hahn C."/>
            <person name="Garcia-Roger E.M."/>
            <person name="Carmona M.J."/>
            <person name="Serra M."/>
            <person name="Gomez A."/>
        </authorList>
    </citation>
    <scope>NUCLEOTIDE SEQUENCE [LARGE SCALE GENOMIC DNA]</scope>
    <source>
        <strain evidence="2">HYR1</strain>
    </source>
</reference>
<organism evidence="2 3">
    <name type="scientific">Brachionus plicatilis</name>
    <name type="common">Marine rotifer</name>
    <name type="synonym">Brachionus muelleri</name>
    <dbReference type="NCBI Taxonomy" id="10195"/>
    <lineage>
        <taxon>Eukaryota</taxon>
        <taxon>Metazoa</taxon>
        <taxon>Spiralia</taxon>
        <taxon>Gnathifera</taxon>
        <taxon>Rotifera</taxon>
        <taxon>Eurotatoria</taxon>
        <taxon>Monogononta</taxon>
        <taxon>Pseudotrocha</taxon>
        <taxon>Ploima</taxon>
        <taxon>Brachionidae</taxon>
        <taxon>Brachionus</taxon>
    </lineage>
</organism>
<dbReference type="Proteomes" id="UP000276133">
    <property type="component" value="Unassembled WGS sequence"/>
</dbReference>
<feature type="chain" id="PRO_5017964652" description="Secreted protein" evidence="1">
    <location>
        <begin position="29"/>
        <end position="346"/>
    </location>
</feature>
<gene>
    <name evidence="2" type="ORF">BpHYR1_021709</name>
</gene>
<name>A0A3M7T5Z7_BRAPC</name>
<evidence type="ECO:0000256" key="1">
    <source>
        <dbReference type="SAM" id="SignalP"/>
    </source>
</evidence>
<accession>A0A3M7T5Z7</accession>